<dbReference type="GO" id="GO:0005634">
    <property type="term" value="C:nucleus"/>
    <property type="evidence" value="ECO:0007669"/>
    <property type="project" value="UniProtKB-SubCell"/>
</dbReference>
<evidence type="ECO:0000259" key="5">
    <source>
        <dbReference type="Pfam" id="PF00447"/>
    </source>
</evidence>
<comment type="similarity">
    <text evidence="2">Belongs to the HSF family.</text>
</comment>
<dbReference type="SUPFAM" id="SSF46785">
    <property type="entry name" value="Winged helix' DNA-binding domain"/>
    <property type="match status" value="1"/>
</dbReference>
<dbReference type="InterPro" id="IPR000232">
    <property type="entry name" value="HSF_DNA-bd"/>
</dbReference>
<dbReference type="Pfam" id="PF00447">
    <property type="entry name" value="HSF_DNA-bind"/>
    <property type="match status" value="1"/>
</dbReference>
<evidence type="ECO:0000256" key="2">
    <source>
        <dbReference type="ARBA" id="ARBA00006403"/>
    </source>
</evidence>
<dbReference type="STRING" id="765915.A0A1Y2HIV6"/>
<feature type="domain" description="HSF-type DNA-binding" evidence="5">
    <location>
        <begin position="1"/>
        <end position="51"/>
    </location>
</feature>
<evidence type="ECO:0000256" key="1">
    <source>
        <dbReference type="ARBA" id="ARBA00004123"/>
    </source>
</evidence>
<dbReference type="PANTHER" id="PTHR10015">
    <property type="entry name" value="HEAT SHOCK TRANSCRIPTION FACTOR"/>
    <property type="match status" value="1"/>
</dbReference>
<name>A0A1Y2HIV6_9FUNG</name>
<keyword evidence="3" id="KW-0238">DNA-binding</keyword>
<sequence>MLEDPSNDQLIAWLPEGDGFVIVSPTDFSRRLLPVVYKHSNLASFVRQVNM</sequence>
<protein>
    <recommendedName>
        <fullName evidence="5">HSF-type DNA-binding domain-containing protein</fullName>
    </recommendedName>
</protein>
<organism evidence="6 7">
    <name type="scientific">Catenaria anguillulae PL171</name>
    <dbReference type="NCBI Taxonomy" id="765915"/>
    <lineage>
        <taxon>Eukaryota</taxon>
        <taxon>Fungi</taxon>
        <taxon>Fungi incertae sedis</taxon>
        <taxon>Blastocladiomycota</taxon>
        <taxon>Blastocladiomycetes</taxon>
        <taxon>Blastocladiales</taxon>
        <taxon>Catenariaceae</taxon>
        <taxon>Catenaria</taxon>
    </lineage>
</organism>
<proteinExistence type="inferred from homology"/>
<keyword evidence="7" id="KW-1185">Reference proteome</keyword>
<comment type="subcellular location">
    <subcellularLocation>
        <location evidence="1">Nucleus</location>
    </subcellularLocation>
</comment>
<dbReference type="Gene3D" id="1.10.10.10">
    <property type="entry name" value="Winged helix-like DNA-binding domain superfamily/Winged helix DNA-binding domain"/>
    <property type="match status" value="1"/>
</dbReference>
<dbReference type="InterPro" id="IPR036388">
    <property type="entry name" value="WH-like_DNA-bd_sf"/>
</dbReference>
<dbReference type="OrthoDB" id="60033at2759"/>
<dbReference type="EMBL" id="MCFL01000027">
    <property type="protein sequence ID" value="ORZ34547.1"/>
    <property type="molecule type" value="Genomic_DNA"/>
</dbReference>
<evidence type="ECO:0000313" key="6">
    <source>
        <dbReference type="EMBL" id="ORZ34547.1"/>
    </source>
</evidence>
<keyword evidence="4" id="KW-0539">Nucleus</keyword>
<dbReference type="AlphaFoldDB" id="A0A1Y2HIV6"/>
<dbReference type="PANTHER" id="PTHR10015:SF427">
    <property type="entry name" value="HEAT SHOCK FACTOR PROTEIN"/>
    <property type="match status" value="1"/>
</dbReference>
<evidence type="ECO:0000313" key="7">
    <source>
        <dbReference type="Proteomes" id="UP000193411"/>
    </source>
</evidence>
<dbReference type="GO" id="GO:0043565">
    <property type="term" value="F:sequence-specific DNA binding"/>
    <property type="evidence" value="ECO:0007669"/>
    <property type="project" value="InterPro"/>
</dbReference>
<dbReference type="Proteomes" id="UP000193411">
    <property type="component" value="Unassembled WGS sequence"/>
</dbReference>
<evidence type="ECO:0000256" key="4">
    <source>
        <dbReference type="ARBA" id="ARBA00023242"/>
    </source>
</evidence>
<dbReference type="InterPro" id="IPR036390">
    <property type="entry name" value="WH_DNA-bd_sf"/>
</dbReference>
<reference evidence="6 7" key="1">
    <citation type="submission" date="2016-07" db="EMBL/GenBank/DDBJ databases">
        <title>Pervasive Adenine N6-methylation of Active Genes in Fungi.</title>
        <authorList>
            <consortium name="DOE Joint Genome Institute"/>
            <person name="Mondo S.J."/>
            <person name="Dannebaum R.O."/>
            <person name="Kuo R.C."/>
            <person name="Labutti K."/>
            <person name="Haridas S."/>
            <person name="Kuo A."/>
            <person name="Salamov A."/>
            <person name="Ahrendt S.R."/>
            <person name="Lipzen A."/>
            <person name="Sullivan W."/>
            <person name="Andreopoulos W.B."/>
            <person name="Clum A."/>
            <person name="Lindquist E."/>
            <person name="Daum C."/>
            <person name="Ramamoorthy G.K."/>
            <person name="Gryganskyi A."/>
            <person name="Culley D."/>
            <person name="Magnuson J.K."/>
            <person name="James T.Y."/>
            <person name="O'Malley M.A."/>
            <person name="Stajich J.E."/>
            <person name="Spatafora J.W."/>
            <person name="Visel A."/>
            <person name="Grigoriev I.V."/>
        </authorList>
    </citation>
    <scope>NUCLEOTIDE SEQUENCE [LARGE SCALE GENOMIC DNA]</scope>
    <source>
        <strain evidence="6 7">PL171</strain>
    </source>
</reference>
<feature type="non-terminal residue" evidence="6">
    <location>
        <position position="51"/>
    </location>
</feature>
<evidence type="ECO:0000256" key="3">
    <source>
        <dbReference type="ARBA" id="ARBA00023125"/>
    </source>
</evidence>
<comment type="caution">
    <text evidence="6">The sequence shown here is derived from an EMBL/GenBank/DDBJ whole genome shotgun (WGS) entry which is preliminary data.</text>
</comment>
<accession>A0A1Y2HIV6</accession>
<gene>
    <name evidence="6" type="ORF">BCR44DRAFT_1370196</name>
</gene>
<dbReference type="GO" id="GO:0003700">
    <property type="term" value="F:DNA-binding transcription factor activity"/>
    <property type="evidence" value="ECO:0007669"/>
    <property type="project" value="InterPro"/>
</dbReference>